<dbReference type="CDD" id="cd23812">
    <property type="entry name" value="UBCc_ScPEX4-like"/>
    <property type="match status" value="1"/>
</dbReference>
<reference evidence="36 37" key="1">
    <citation type="submission" date="2011-07" db="EMBL/GenBank/DDBJ databases">
        <authorList>
            <person name="Coyne R."/>
            <person name="Brami D."/>
            <person name="Johnson J."/>
            <person name="Hostetler J."/>
            <person name="Hannick L."/>
            <person name="Clark T."/>
            <person name="Cassidy-Hanley D."/>
            <person name="Inman J."/>
        </authorList>
    </citation>
    <scope>NUCLEOTIDE SEQUENCE [LARGE SCALE GENOMIC DNA]</scope>
    <source>
        <strain evidence="36 37">G5</strain>
    </source>
</reference>
<dbReference type="Gene3D" id="1.10.510.10">
    <property type="entry name" value="Transferase(Phosphotransferase) domain 1"/>
    <property type="match status" value="1"/>
</dbReference>
<dbReference type="PROSITE" id="PS00108">
    <property type="entry name" value="PROTEIN_KINASE_ST"/>
    <property type="match status" value="1"/>
</dbReference>
<feature type="transmembrane region" description="Helical" evidence="32">
    <location>
        <begin position="953"/>
        <end position="973"/>
    </location>
</feature>
<dbReference type="eggNOG" id="KOG0417">
    <property type="taxonomic scope" value="Eukaryota"/>
</dbReference>
<evidence type="ECO:0000256" key="10">
    <source>
        <dbReference type="ARBA" id="ARBA00022707"/>
    </source>
</evidence>
<evidence type="ECO:0000256" key="4">
    <source>
        <dbReference type="ARBA" id="ARBA00004425"/>
    </source>
</evidence>
<dbReference type="InterPro" id="IPR011992">
    <property type="entry name" value="EF-hand-dom_pair"/>
</dbReference>
<keyword evidence="32" id="KW-1133">Transmembrane helix</keyword>
<dbReference type="PROSITE" id="PS00183">
    <property type="entry name" value="UBC_1"/>
    <property type="match status" value="1"/>
</dbReference>
<comment type="cofactor">
    <cofactor evidence="1">
        <name>Mg(2+)</name>
        <dbReference type="ChEBI" id="CHEBI:18420"/>
    </cofactor>
</comment>
<evidence type="ECO:0000256" key="29">
    <source>
        <dbReference type="PROSITE-ProRule" id="PRU10133"/>
    </source>
</evidence>
<dbReference type="Gene3D" id="1.10.238.10">
    <property type="entry name" value="EF-hand"/>
    <property type="match status" value="2"/>
</dbReference>
<keyword evidence="14 36" id="KW-0418">Kinase</keyword>
<dbReference type="GO" id="GO:0016746">
    <property type="term" value="F:acyltransferase activity"/>
    <property type="evidence" value="ECO:0007669"/>
    <property type="project" value="UniProtKB-KW"/>
</dbReference>
<evidence type="ECO:0000256" key="19">
    <source>
        <dbReference type="ARBA" id="ARBA00022870"/>
    </source>
</evidence>
<evidence type="ECO:0000256" key="23">
    <source>
        <dbReference type="ARBA" id="ARBA00023288"/>
    </source>
</evidence>
<evidence type="ECO:0000313" key="36">
    <source>
        <dbReference type="EMBL" id="EGR32359.1"/>
    </source>
</evidence>
<dbReference type="FunFam" id="1.10.510.10:FF:000398">
    <property type="entry name" value="Calcium-dependent protein kinase 1"/>
    <property type="match status" value="1"/>
</dbReference>
<dbReference type="InterPro" id="IPR017441">
    <property type="entry name" value="Protein_kinase_ATP_BS"/>
</dbReference>
<dbReference type="GO" id="GO:0020005">
    <property type="term" value="C:symbiont-containing vacuole membrane"/>
    <property type="evidence" value="ECO:0007669"/>
    <property type="project" value="UniProtKB-SubCell"/>
</dbReference>
<evidence type="ECO:0000256" key="21">
    <source>
        <dbReference type="ARBA" id="ARBA00023139"/>
    </source>
</evidence>
<keyword evidence="8" id="KW-0723">Serine/threonine-protein kinase</keyword>
<evidence type="ECO:0000256" key="5">
    <source>
        <dbReference type="ARBA" id="ARBA00012513"/>
    </source>
</evidence>
<evidence type="ECO:0000256" key="12">
    <source>
        <dbReference type="ARBA" id="ARBA00022737"/>
    </source>
</evidence>
<keyword evidence="7" id="KW-1032">Host cell membrane</keyword>
<feature type="domain" description="UBC core" evidence="34">
    <location>
        <begin position="1298"/>
        <end position="1447"/>
    </location>
</feature>
<dbReference type="GO" id="GO:0020002">
    <property type="term" value="C:host cell plasma membrane"/>
    <property type="evidence" value="ECO:0007669"/>
    <property type="project" value="UniProtKB-SubCell"/>
</dbReference>
<feature type="transmembrane region" description="Helical" evidence="32">
    <location>
        <begin position="1157"/>
        <end position="1182"/>
    </location>
</feature>
<evidence type="ECO:0000259" key="33">
    <source>
        <dbReference type="PROSITE" id="PS50011"/>
    </source>
</evidence>
<evidence type="ECO:0000256" key="22">
    <source>
        <dbReference type="ARBA" id="ARBA00023273"/>
    </source>
</evidence>
<dbReference type="STRING" id="857967.G0QQZ4"/>
<accession>G0QQZ4</accession>
<keyword evidence="32" id="KW-0472">Membrane</keyword>
<evidence type="ECO:0000256" key="26">
    <source>
        <dbReference type="ARBA" id="ARBA00048679"/>
    </source>
</evidence>
<dbReference type="GO" id="GO:0005509">
    <property type="term" value="F:calcium ion binding"/>
    <property type="evidence" value="ECO:0007669"/>
    <property type="project" value="InterPro"/>
</dbReference>
<keyword evidence="21" id="KW-0564">Palmitate</keyword>
<dbReference type="Gene3D" id="3.30.200.20">
    <property type="entry name" value="Phosphorylase Kinase, domain 1"/>
    <property type="match status" value="1"/>
</dbReference>
<comment type="subcellular location">
    <subcellularLocation>
        <location evidence="3">Cell membrane</location>
        <topology evidence="3">Lipid-anchor</topology>
        <orientation evidence="3">Cytoplasmic side</orientation>
    </subcellularLocation>
    <subcellularLocation>
        <location evidence="2">Cell projection</location>
        <location evidence="2">Cilium</location>
        <location evidence="2">Flagellum</location>
    </subcellularLocation>
    <subcellularLocation>
        <location evidence="4">Host cell membrane</location>
        <topology evidence="4">Lipid-anchor</topology>
    </subcellularLocation>
    <subcellularLocation>
        <location evidence="27">Parasitophorous vacuole membrane</location>
        <topology evidence="27">Lipid-anchor</topology>
    </subcellularLocation>
</comment>
<feature type="domain" description="Protein kinase" evidence="33">
    <location>
        <begin position="13"/>
        <end position="270"/>
    </location>
</feature>
<dbReference type="Pfam" id="PF13405">
    <property type="entry name" value="EF-hand_6"/>
    <property type="match status" value="1"/>
</dbReference>
<feature type="domain" description="EF-hand" evidence="35">
    <location>
        <begin position="312"/>
        <end position="347"/>
    </location>
</feature>
<dbReference type="InterPro" id="IPR027815">
    <property type="entry name" value="CSC1/OSCA1-like_cyt"/>
</dbReference>
<feature type="domain" description="EF-hand" evidence="35">
    <location>
        <begin position="351"/>
        <end position="386"/>
    </location>
</feature>
<feature type="transmembrane region" description="Helical" evidence="32">
    <location>
        <begin position="1008"/>
        <end position="1036"/>
    </location>
</feature>
<dbReference type="Pfam" id="PF00069">
    <property type="entry name" value="Pkinase"/>
    <property type="match status" value="1"/>
</dbReference>
<dbReference type="SMR" id="G0QQZ4"/>
<dbReference type="GO" id="GO:0016787">
    <property type="term" value="F:hydrolase activity"/>
    <property type="evidence" value="ECO:0007669"/>
    <property type="project" value="UniProtKB-KW"/>
</dbReference>
<feature type="transmembrane region" description="Helical" evidence="32">
    <location>
        <begin position="651"/>
        <end position="672"/>
    </location>
</feature>
<dbReference type="InterPro" id="IPR023313">
    <property type="entry name" value="UBQ-conjugating_AS"/>
</dbReference>
<feature type="transmembrane region" description="Helical" evidence="32">
    <location>
        <begin position="1231"/>
        <end position="1251"/>
    </location>
</feature>
<evidence type="ECO:0000256" key="28">
    <source>
        <dbReference type="ARBA" id="ARBA00068067"/>
    </source>
</evidence>
<keyword evidence="6" id="KW-1003">Cell membrane</keyword>
<keyword evidence="32" id="KW-0812">Transmembrane</keyword>
<dbReference type="GO" id="GO:0005524">
    <property type="term" value="F:ATP binding"/>
    <property type="evidence" value="ECO:0007669"/>
    <property type="project" value="UniProtKB-UniRule"/>
</dbReference>
<keyword evidence="16" id="KW-0106">Calcium</keyword>
<dbReference type="SMART" id="SM00212">
    <property type="entry name" value="UBCc"/>
    <property type="match status" value="1"/>
</dbReference>
<keyword evidence="17 30" id="KW-0067">ATP-binding</keyword>
<evidence type="ECO:0000256" key="7">
    <source>
        <dbReference type="ARBA" id="ARBA00022511"/>
    </source>
</evidence>
<evidence type="ECO:0000256" key="9">
    <source>
        <dbReference type="ARBA" id="ARBA00022679"/>
    </source>
</evidence>
<keyword evidence="13 30" id="KW-0547">Nucleotide-binding</keyword>
<evidence type="ECO:0000256" key="16">
    <source>
        <dbReference type="ARBA" id="ARBA00022837"/>
    </source>
</evidence>
<evidence type="ECO:0000256" key="2">
    <source>
        <dbReference type="ARBA" id="ARBA00004230"/>
    </source>
</evidence>
<keyword evidence="9 36" id="KW-0808">Transferase</keyword>
<keyword evidence="19" id="KW-1043">Host membrane</keyword>
<keyword evidence="36" id="KW-0012">Acyltransferase</keyword>
<evidence type="ECO:0000256" key="17">
    <source>
        <dbReference type="ARBA" id="ARBA00022840"/>
    </source>
</evidence>
<feature type="binding site" evidence="30">
    <location>
        <position position="46"/>
    </location>
    <ligand>
        <name>ATP</name>
        <dbReference type="ChEBI" id="CHEBI:30616"/>
    </ligand>
</feature>
<dbReference type="eggNOG" id="KOG0032">
    <property type="taxonomic scope" value="Eukaryota"/>
</dbReference>
<comment type="catalytic activity">
    <reaction evidence="26">
        <text>L-seryl-[protein] + ATP = O-phospho-L-seryl-[protein] + ADP + H(+)</text>
        <dbReference type="Rhea" id="RHEA:17989"/>
        <dbReference type="Rhea" id="RHEA-COMP:9863"/>
        <dbReference type="Rhea" id="RHEA-COMP:11604"/>
        <dbReference type="ChEBI" id="CHEBI:15378"/>
        <dbReference type="ChEBI" id="CHEBI:29999"/>
        <dbReference type="ChEBI" id="CHEBI:30616"/>
        <dbReference type="ChEBI" id="CHEBI:83421"/>
        <dbReference type="ChEBI" id="CHEBI:456216"/>
        <dbReference type="EC" id="2.7.11.1"/>
    </reaction>
</comment>
<evidence type="ECO:0000256" key="11">
    <source>
        <dbReference type="ARBA" id="ARBA00022723"/>
    </source>
</evidence>
<evidence type="ECO:0000256" key="3">
    <source>
        <dbReference type="ARBA" id="ARBA00004342"/>
    </source>
</evidence>
<keyword evidence="11" id="KW-0479">Metal-binding</keyword>
<protein>
    <recommendedName>
        <fullName evidence="28">Calcium-dependent protein kinase 1</fullName>
        <ecNumber evidence="5">2.7.11.1</ecNumber>
    </recommendedName>
</protein>
<dbReference type="InterPro" id="IPR000608">
    <property type="entry name" value="UBC"/>
</dbReference>
<evidence type="ECO:0000256" key="8">
    <source>
        <dbReference type="ARBA" id="ARBA00022527"/>
    </source>
</evidence>
<dbReference type="GO" id="GO:0004674">
    <property type="term" value="F:protein serine/threonine kinase activity"/>
    <property type="evidence" value="ECO:0007669"/>
    <property type="project" value="UniProtKB-KW"/>
</dbReference>
<dbReference type="InParanoid" id="G0QQZ4"/>
<dbReference type="SUPFAM" id="SSF54495">
    <property type="entry name" value="UBC-like"/>
    <property type="match status" value="1"/>
</dbReference>
<dbReference type="GO" id="GO:0016874">
    <property type="term" value="F:ligase activity"/>
    <property type="evidence" value="ECO:0007669"/>
    <property type="project" value="UniProtKB-KW"/>
</dbReference>
<keyword evidence="31" id="KW-0175">Coiled coil</keyword>
<dbReference type="PANTHER" id="PTHR24349">
    <property type="entry name" value="SERINE/THREONINE-PROTEIN KINASE"/>
    <property type="match status" value="1"/>
</dbReference>
<evidence type="ECO:0000256" key="30">
    <source>
        <dbReference type="PROSITE-ProRule" id="PRU10141"/>
    </source>
</evidence>
<dbReference type="PROSITE" id="PS00107">
    <property type="entry name" value="PROTEIN_KINASE_ATP"/>
    <property type="match status" value="1"/>
</dbReference>
<evidence type="ECO:0000256" key="14">
    <source>
        <dbReference type="ARBA" id="ARBA00022777"/>
    </source>
</evidence>
<keyword evidence="10" id="KW-0519">Myristate</keyword>
<evidence type="ECO:0000256" key="15">
    <source>
        <dbReference type="ARBA" id="ARBA00022786"/>
    </source>
</evidence>
<evidence type="ECO:0000256" key="24">
    <source>
        <dbReference type="ARBA" id="ARBA00024334"/>
    </source>
</evidence>
<sequence>MVRQNNQNILEFYQLGKVLGEGGFGIVCLVTHKTTGIIRAMKMIKKEKLNKIQEDQLFEELNIVKQIDNPYIIKIFEHFEDDKNHYLITEYCTGGELFERIKDVSPFTEKVAANYMKQILSAISYCHFHKIVHRDLKPENILFDKKQSNSNLKVIDFGASTKFNPDQKLTKRIGTPFYVAPEILTKTPYDEKCDVWSLGVILYIMLCGYPPFFGYSDQEIYEKVKKGKYEFYSEDWNFISKEAKDLISKMLQYNPINRISAAEAYAHPWISQNRNVEQLDDKIMKKLCQFQAKSKLRAAILQLMANQVINTQEKEQMVQYFDSLDTNGDGMLSREELIQGYTNFLNGDFIKAQQIVEDSFKDLDLDGSGKVEFTEFLVASLQKEKLQSKDRIEQAFKLIDQDNNGQITKKELEDIMGGIVLKEQVWNNLLKDCDQNNDGMVFFFFFDIKNNFKRFHFQNLLIYQQILQIKNKLFEQIYICKINVCKKLMCQYIFIYFKQNKKYQFNQIFSIFIFIFINNISNFSHFIKQIKTFDERKYILLTKFRTYFLKKIQNFYKTNKNKNNLISYMQTNKTKINKACHQYDFLRIPPNWELAKIHAQSRETKPELKSDLIQDICQCCGYEIQRQAIGLNVDLIELGFLGSGFPLFYNYLKNCIAMLTVLFLIQGIPSIIQNVKGNFCRYTSLEAFEHAHHQKKHPKENYKELCVFNSIVKYSIANIIDEPNNSSFAVWSLIAMICQILMTIYFRKQQKDMDCIVDENNITPADYSVLVQNIPKDMPNIKDTLKRLFTYQSNPKQDIRVSKIVLIYDIKEIIEIEEEIDEIVKNKQKILSQKFDLTNPEVLELDHKIHELHNQLHKMEREVEHNASKFTGQAIISFETEQEKNLVLENNSINFFKRFINYFKNGQSVKYNTALYLKDRHLYIQQAPEPAEIDWEFAHCSTKEKIIARIGTNLLTILLVCVCFAVIALLSYLQSKLIDEAYEQLFEEQLKHQEKNKKDEVNSSRLYFIYPISFLISFLIVIFNKFCLPFTIHQIVDHEKWLTKTNLNISFARKLTLALFTNTALITFFVEIIFFRNYYGIGGGMIYGEYLVFINNAIIPALAWIIDPWSIWKNFKRNKELKKGNQSTLTQKQANILMEHPDYAMGKRYADIMKTMWFTFFYSPVIPMATVWSILGVILYYITDKYNLIYRRTVKESIGKGLTIEMIEMVEYCVVLHCFGNFFFKYQLFGTYELSNLILCCATLLISILPMQELNDWLFPSNSQSEQKNYREVEIYFDSDYDRENPVTRNYALKSLMMTRSRILKEASEASKIREKDNFILLFDESDIYKWRAFVFGPEDSAYSEGIFEIKINLNQNYPIQAPQMIFKTRIFHPNIHWETGEICLDIIKDQWTPSWTLESLCRAIQQLMSNPNANSPLNCDAGNLVRSGDMTGYISLARMLTDEYAISKEEFKKMIQIQDQFKNYQVSKYQTIIFFFFYFLCSLVYFIK</sequence>
<feature type="transmembrane region" description="Helical" evidence="32">
    <location>
        <begin position="728"/>
        <end position="746"/>
    </location>
</feature>
<evidence type="ECO:0000256" key="32">
    <source>
        <dbReference type="SAM" id="Phobius"/>
    </source>
</evidence>
<dbReference type="EMBL" id="GL983699">
    <property type="protein sequence ID" value="EGR32359.1"/>
    <property type="molecule type" value="Genomic_DNA"/>
</dbReference>
<dbReference type="SUPFAM" id="SSF47473">
    <property type="entry name" value="EF-hand"/>
    <property type="match status" value="1"/>
</dbReference>
<dbReference type="FunFam" id="3.30.200.20:FF:000315">
    <property type="entry name" value="Calcium-dependent protein kinase 3"/>
    <property type="match status" value="1"/>
</dbReference>
<keyword evidence="12" id="KW-0677">Repeat</keyword>
<dbReference type="PROSITE" id="PS50222">
    <property type="entry name" value="EF_HAND_2"/>
    <property type="match status" value="3"/>
</dbReference>
<comment type="catalytic activity">
    <reaction evidence="25">
        <text>L-threonyl-[protein] + ATP = O-phospho-L-threonyl-[protein] + ADP + H(+)</text>
        <dbReference type="Rhea" id="RHEA:46608"/>
        <dbReference type="Rhea" id="RHEA-COMP:11060"/>
        <dbReference type="Rhea" id="RHEA-COMP:11605"/>
        <dbReference type="ChEBI" id="CHEBI:15378"/>
        <dbReference type="ChEBI" id="CHEBI:30013"/>
        <dbReference type="ChEBI" id="CHEBI:30616"/>
        <dbReference type="ChEBI" id="CHEBI:61977"/>
        <dbReference type="ChEBI" id="CHEBI:456216"/>
        <dbReference type="EC" id="2.7.11.1"/>
    </reaction>
</comment>
<dbReference type="CDD" id="cd00051">
    <property type="entry name" value="EFh"/>
    <property type="match status" value="1"/>
</dbReference>
<feature type="transmembrane region" description="Helical" evidence="32">
    <location>
        <begin position="1057"/>
        <end position="1078"/>
    </location>
</feature>
<comment type="similarity">
    <text evidence="24">Belongs to the protein kinase superfamily. Ser/Thr protein kinase family. CDPK subfamily.</text>
</comment>
<dbReference type="InterPro" id="IPR018247">
    <property type="entry name" value="EF_Hand_1_Ca_BS"/>
</dbReference>
<dbReference type="InterPro" id="IPR002048">
    <property type="entry name" value="EF_hand_dom"/>
</dbReference>
<evidence type="ECO:0000256" key="20">
    <source>
        <dbReference type="ARBA" id="ARBA00023069"/>
    </source>
</evidence>
<dbReference type="Pfam" id="PF00179">
    <property type="entry name" value="UQ_con"/>
    <property type="match status" value="1"/>
</dbReference>
<dbReference type="InterPro" id="IPR011009">
    <property type="entry name" value="Kinase-like_dom_sf"/>
</dbReference>
<dbReference type="SMART" id="SM00054">
    <property type="entry name" value="EFh"/>
    <property type="match status" value="3"/>
</dbReference>
<keyword evidence="37" id="KW-1185">Reference proteome</keyword>
<feature type="transmembrane region" description="Helical" evidence="32">
    <location>
        <begin position="508"/>
        <end position="527"/>
    </location>
</feature>
<dbReference type="Pfam" id="PF14703">
    <property type="entry name" value="PHM7_cyt"/>
    <property type="match status" value="1"/>
</dbReference>
<dbReference type="OrthoDB" id="293453at2759"/>
<name>G0QQZ4_ICHMU</name>
<keyword evidence="15" id="KW-0833">Ubl conjugation pathway</keyword>
<evidence type="ECO:0000256" key="1">
    <source>
        <dbReference type="ARBA" id="ARBA00001946"/>
    </source>
</evidence>
<keyword evidence="36" id="KW-0378">Hydrolase</keyword>
<dbReference type="Proteomes" id="UP000008983">
    <property type="component" value="Unassembled WGS sequence"/>
</dbReference>
<dbReference type="PROSITE" id="PS50127">
    <property type="entry name" value="UBC_2"/>
    <property type="match status" value="1"/>
</dbReference>
<proteinExistence type="inferred from homology"/>
<feature type="coiled-coil region" evidence="31">
    <location>
        <begin position="813"/>
        <end position="869"/>
    </location>
</feature>
<dbReference type="GO" id="GO:0031514">
    <property type="term" value="C:motile cilium"/>
    <property type="evidence" value="ECO:0007669"/>
    <property type="project" value="UniProtKB-SubCell"/>
</dbReference>
<keyword evidence="23" id="KW-0449">Lipoprotein</keyword>
<dbReference type="Pfam" id="PF13499">
    <property type="entry name" value="EF-hand_7"/>
    <property type="match status" value="1"/>
</dbReference>
<evidence type="ECO:0000256" key="6">
    <source>
        <dbReference type="ARBA" id="ARBA00022475"/>
    </source>
</evidence>
<keyword evidence="36" id="KW-0436">Ligase</keyword>
<feature type="transmembrane region" description="Helical" evidence="32">
    <location>
        <begin position="1470"/>
        <end position="1488"/>
    </location>
</feature>
<evidence type="ECO:0000259" key="34">
    <source>
        <dbReference type="PROSITE" id="PS50127"/>
    </source>
</evidence>
<keyword evidence="18" id="KW-0282">Flagellum</keyword>
<feature type="transmembrane region" description="Helical" evidence="32">
    <location>
        <begin position="1202"/>
        <end position="1224"/>
    </location>
</feature>
<dbReference type="EC" id="2.7.11.1" evidence="5"/>
<evidence type="ECO:0000256" key="13">
    <source>
        <dbReference type="ARBA" id="ARBA00022741"/>
    </source>
</evidence>
<keyword evidence="20" id="KW-0969">Cilium</keyword>
<feature type="active site" description="Glycyl thioester intermediate" evidence="29">
    <location>
        <position position="1384"/>
    </location>
</feature>
<evidence type="ECO:0000313" key="37">
    <source>
        <dbReference type="Proteomes" id="UP000008983"/>
    </source>
</evidence>
<dbReference type="RefSeq" id="XP_004035845.1">
    <property type="nucleotide sequence ID" value="XM_004035797.1"/>
</dbReference>
<dbReference type="Gene3D" id="3.10.110.10">
    <property type="entry name" value="Ubiquitin Conjugating Enzyme"/>
    <property type="match status" value="1"/>
</dbReference>
<dbReference type="InterPro" id="IPR008271">
    <property type="entry name" value="Ser/Thr_kinase_AS"/>
</dbReference>
<dbReference type="GeneID" id="14908521"/>
<feature type="domain" description="EF-hand" evidence="35">
    <location>
        <begin position="387"/>
        <end position="422"/>
    </location>
</feature>
<dbReference type="SUPFAM" id="SSF56112">
    <property type="entry name" value="Protein kinase-like (PK-like)"/>
    <property type="match status" value="1"/>
</dbReference>
<organism evidence="36 37">
    <name type="scientific">Ichthyophthirius multifiliis</name>
    <name type="common">White spot disease agent</name>
    <name type="synonym">Ich</name>
    <dbReference type="NCBI Taxonomy" id="5932"/>
    <lineage>
        <taxon>Eukaryota</taxon>
        <taxon>Sar</taxon>
        <taxon>Alveolata</taxon>
        <taxon>Ciliophora</taxon>
        <taxon>Intramacronucleata</taxon>
        <taxon>Oligohymenophorea</taxon>
        <taxon>Hymenostomatida</taxon>
        <taxon>Ophryoglenina</taxon>
        <taxon>Ichthyophthirius</taxon>
    </lineage>
</organism>
<evidence type="ECO:0000259" key="35">
    <source>
        <dbReference type="PROSITE" id="PS50222"/>
    </source>
</evidence>
<evidence type="ECO:0000256" key="18">
    <source>
        <dbReference type="ARBA" id="ARBA00022846"/>
    </source>
</evidence>
<dbReference type="PROSITE" id="PS00018">
    <property type="entry name" value="EF_HAND_1"/>
    <property type="match status" value="3"/>
</dbReference>
<dbReference type="InterPro" id="IPR000719">
    <property type="entry name" value="Prot_kinase_dom"/>
</dbReference>
<dbReference type="InterPro" id="IPR016135">
    <property type="entry name" value="UBQ-conjugating_enzyme/RWD"/>
</dbReference>
<dbReference type="SMART" id="SM00220">
    <property type="entry name" value="S_TKc"/>
    <property type="match status" value="1"/>
</dbReference>
<dbReference type="CDD" id="cd05117">
    <property type="entry name" value="STKc_CAMK"/>
    <property type="match status" value="1"/>
</dbReference>
<keyword evidence="22" id="KW-0966">Cell projection</keyword>
<dbReference type="InterPro" id="IPR050205">
    <property type="entry name" value="CDPK_Ser/Thr_kinases"/>
</dbReference>
<evidence type="ECO:0000256" key="25">
    <source>
        <dbReference type="ARBA" id="ARBA00047899"/>
    </source>
</evidence>
<dbReference type="GO" id="GO:0106310">
    <property type="term" value="F:protein serine kinase activity"/>
    <property type="evidence" value="ECO:0007669"/>
    <property type="project" value="RHEA"/>
</dbReference>
<evidence type="ECO:0000256" key="31">
    <source>
        <dbReference type="SAM" id="Coils"/>
    </source>
</evidence>
<dbReference type="PROSITE" id="PS50011">
    <property type="entry name" value="PROTEIN_KINASE_DOM"/>
    <property type="match status" value="1"/>
</dbReference>
<gene>
    <name evidence="36" type="ORF">IMG5_086130</name>
</gene>
<dbReference type="GO" id="GO:0005886">
    <property type="term" value="C:plasma membrane"/>
    <property type="evidence" value="ECO:0007669"/>
    <property type="project" value="UniProtKB-SubCell"/>
</dbReference>
<evidence type="ECO:0000256" key="27">
    <source>
        <dbReference type="ARBA" id="ARBA00060437"/>
    </source>
</evidence>
<feature type="transmembrane region" description="Helical" evidence="32">
    <location>
        <begin position="1090"/>
        <end position="1112"/>
    </location>
</feature>